<dbReference type="SUPFAM" id="SSF46689">
    <property type="entry name" value="Homeodomain-like"/>
    <property type="match status" value="1"/>
</dbReference>
<dbReference type="Gene3D" id="1.10.10.10">
    <property type="entry name" value="Winged helix-like DNA-binding domain superfamily/Winged helix DNA-binding domain"/>
    <property type="match status" value="1"/>
</dbReference>
<proteinExistence type="predicted"/>
<dbReference type="InterPro" id="IPR009057">
    <property type="entry name" value="Homeodomain-like_sf"/>
</dbReference>
<dbReference type="InterPro" id="IPR051354">
    <property type="entry name" value="Transposase_27_IS1"/>
</dbReference>
<protein>
    <recommendedName>
        <fullName evidence="1">InsA N-terminal zinc ribbon domain-containing protein</fullName>
    </recommendedName>
</protein>
<dbReference type="PANTHER" id="PTHR33293">
    <property type="entry name" value="INSERTION ELEMENT IS1 1 PROTEIN INSB-RELATED"/>
    <property type="match status" value="1"/>
</dbReference>
<dbReference type="EMBL" id="SNRY01001794">
    <property type="protein sequence ID" value="KAA6328591.1"/>
    <property type="molecule type" value="Genomic_DNA"/>
</dbReference>
<dbReference type="PANTHER" id="PTHR33293:SF2">
    <property type="entry name" value="TRANSPOSASE"/>
    <property type="match status" value="1"/>
</dbReference>
<evidence type="ECO:0000313" key="2">
    <source>
        <dbReference type="EMBL" id="KAA6328591.1"/>
    </source>
</evidence>
<feature type="domain" description="InsA N-terminal zinc ribbon" evidence="1">
    <location>
        <begin position="2"/>
        <end position="29"/>
    </location>
</feature>
<organism evidence="2">
    <name type="scientific">termite gut metagenome</name>
    <dbReference type="NCBI Taxonomy" id="433724"/>
    <lineage>
        <taxon>unclassified sequences</taxon>
        <taxon>metagenomes</taxon>
        <taxon>organismal metagenomes</taxon>
    </lineage>
</organism>
<dbReference type="InterPro" id="IPR003220">
    <property type="entry name" value="InsA_N_dom_Znf"/>
</dbReference>
<dbReference type="InterPro" id="IPR036388">
    <property type="entry name" value="WH-like_DNA-bd_sf"/>
</dbReference>
<name>A0A5J4R672_9ZZZZ</name>
<dbReference type="GO" id="GO:0006313">
    <property type="term" value="P:DNA transposition"/>
    <property type="evidence" value="ECO:0007669"/>
    <property type="project" value="InterPro"/>
</dbReference>
<dbReference type="NCBIfam" id="NF033558">
    <property type="entry name" value="transpos_IS1"/>
    <property type="match status" value="1"/>
</dbReference>
<evidence type="ECO:0000259" key="1">
    <source>
        <dbReference type="Pfam" id="PF03811"/>
    </source>
</evidence>
<dbReference type="AlphaFoldDB" id="A0A5J4R672"/>
<gene>
    <name evidence="2" type="ORF">EZS27_022529</name>
</gene>
<reference evidence="2" key="1">
    <citation type="submission" date="2019-03" db="EMBL/GenBank/DDBJ databases">
        <title>Single cell metagenomics reveals metabolic interactions within the superorganism composed of flagellate Streblomastix strix and complex community of Bacteroidetes bacteria on its surface.</title>
        <authorList>
            <person name="Treitli S.C."/>
            <person name="Kolisko M."/>
            <person name="Husnik F."/>
            <person name="Keeling P."/>
            <person name="Hampl V."/>
        </authorList>
    </citation>
    <scope>NUCLEOTIDE SEQUENCE</scope>
    <source>
        <strain evidence="2">STM</strain>
    </source>
</reference>
<accession>A0A5J4R672</accession>
<dbReference type="Pfam" id="PF03811">
    <property type="entry name" value="Zn_ribbon_InsA"/>
    <property type="match status" value="1"/>
</dbReference>
<comment type="caution">
    <text evidence="2">The sequence shown here is derived from an EMBL/GenBank/DDBJ whole genome shotgun (WGS) entry which is preliminary data.</text>
</comment>
<sequence>MNCPKCQSTTKIKNGIVRGHQRYKCKACHYTYTVEKRSGEYPKSERKKALQLYLEGLGFRSIGRYLGVSNVTVLKWIRSFGEEVKSYQEETKEIEMVELDEMHSYVGSKKTTAGYGLLLIDMARGSSISLLGIEVLKQEKRFGKK</sequence>